<evidence type="ECO:0000313" key="1">
    <source>
        <dbReference type="EMBL" id="SKA90883.1"/>
    </source>
</evidence>
<organism evidence="1 2">
    <name type="scientific">Prosthecobacter debontii</name>
    <dbReference type="NCBI Taxonomy" id="48467"/>
    <lineage>
        <taxon>Bacteria</taxon>
        <taxon>Pseudomonadati</taxon>
        <taxon>Verrucomicrobiota</taxon>
        <taxon>Verrucomicrobiia</taxon>
        <taxon>Verrucomicrobiales</taxon>
        <taxon>Verrucomicrobiaceae</taxon>
        <taxon>Prosthecobacter</taxon>
    </lineage>
</organism>
<dbReference type="EMBL" id="FUYE01000004">
    <property type="protein sequence ID" value="SKA90883.1"/>
    <property type="molecule type" value="Genomic_DNA"/>
</dbReference>
<name>A0A1T4XNB4_9BACT</name>
<dbReference type="Proteomes" id="UP000190774">
    <property type="component" value="Unassembled WGS sequence"/>
</dbReference>
<dbReference type="SUPFAM" id="SSF52467">
    <property type="entry name" value="DHS-like NAD/FAD-binding domain"/>
    <property type="match status" value="1"/>
</dbReference>
<gene>
    <name evidence="1" type="ORF">SAMN02745166_01763</name>
</gene>
<accession>A0A1T4XNB4</accession>
<dbReference type="InterPro" id="IPR029035">
    <property type="entry name" value="DHS-like_NAD/FAD-binding_dom"/>
</dbReference>
<keyword evidence="2" id="KW-1185">Reference proteome</keyword>
<proteinExistence type="predicted"/>
<reference evidence="2" key="1">
    <citation type="submission" date="2017-02" db="EMBL/GenBank/DDBJ databases">
        <authorList>
            <person name="Varghese N."/>
            <person name="Submissions S."/>
        </authorList>
    </citation>
    <scope>NUCLEOTIDE SEQUENCE [LARGE SCALE GENOMIC DNA]</scope>
    <source>
        <strain evidence="2">ATCC 700200</strain>
    </source>
</reference>
<evidence type="ECO:0000313" key="2">
    <source>
        <dbReference type="Proteomes" id="UP000190774"/>
    </source>
</evidence>
<dbReference type="OrthoDB" id="1688888at2"/>
<dbReference type="Pfam" id="PF13289">
    <property type="entry name" value="SIR2_2"/>
    <property type="match status" value="1"/>
</dbReference>
<sequence length="1285" mass="145958">MQTGAEENLVKAVPDMPDSALHSDLDYISRYLSQGKAVVVVGAGFSKNAQPKLRRDGATAMTVKMPDWNELVRRMAEELHPRDPAALERCLNSGHLQVAQQYEANEGPEALKSFIKQALHAVRVEPGELHHQLLKLPWADVLTFNYDSLLEEAALDFQPPQYTTIYSQANLLGASRPRIIKLHGSMPDGPFVITEEHFRTYAQDRPAFVNTVRQLMIENTLVLVGFSGTDPNFKLIHGWVRDLFEADIHRVYMCHVNGFSLPEARLFRKTYKIHLINLAELFNPGTQVSYPENLERLFTELQTRCKIKVASLPMPDMPQWPGEVPWHFIAPDELEKQSSDGLIQINDLLGEWRRQRESYPGWLVAPLDIRRQITQYTDFWPHPLATKMAEGTAPSEVELAILQELKWRWDVSLDIIHYSWARWVEAAVQRAGDAKALPEHSRRALRDLRLLLLQIHRENMNEVNFTLILETFRAERENDAGLDAWLLHEECLLAFYCLDFDRFEPALERFVSVTAPSLRHALRKIGWLAEQGKIDGVKKLADIVIKDLVRQVDETQKDILKLSLEGWALLFHQITYQMSMPDVAAGIPNHRDRRRELKRVECNPWDRIEELRSAIALATPRTPKKPERAGFDPGTSTHTISLFPQGMGQEEILAFQYLRLFDEVGLPHHPGILNMGGPTMVKAAQMLMPIAFKRAVATRIRNTDKTLQEELGRGTVLRLRAEDADWLISLCLRGLAQMLPRLQENLGALRSHYAGRGAPYLWDLASRLTLRMTTIQLDEFFNLLCQFHEHPGIHAEFMTWRSWGEGLRRVLFSGTQDQLSVWLPVLARIPFGPSAHGENPWITLPFEPFTAVEQAHISDHHIGFTLEEENLQSWLNGLRSPQAGRRCAAFNRLSYLSQTSAWNPAWSEAFEQALWTHKNSDGLPACNPGPSRVFLGLPERISENARRHLKAHLLRDAIPPVSETASDGTTKYSGGNAKHYLQELVILASWPWQPPEERAFGITWETAEASQILHRALEWWDASQRYILEELLNGKSEWERPRELLQVFEQGLCCVLAHLSSGAGQADIDRLMKVAADMSAAGFQVPRLEVASFMTDRRDNMQRHDLLVALITGELLSLDEERVASAAYAVRLWMEWPEAEGGRVSNVPQQLLTLLVNRVRFRMEPGLDDVLSVCGRLAISENCPFGTSHLQALEDGLRFLLHETAFSTAKESGWEPADEEHDVLMCKLRVESALLAKSLARLHDKGGEPRPEIVTTWLDTAAKDPLPEVRRVLWGMEPTSVTTAA</sequence>
<protein>
    <submittedName>
        <fullName evidence="1">SIR2-like domain-containing protein</fullName>
    </submittedName>
</protein>